<protein>
    <submittedName>
        <fullName evidence="2">Uncharacterized protein</fullName>
    </submittedName>
</protein>
<feature type="compositionally biased region" description="Low complexity" evidence="1">
    <location>
        <begin position="40"/>
        <end position="55"/>
    </location>
</feature>
<organism evidence="2 3">
    <name type="scientific">Rubus argutus</name>
    <name type="common">Southern blackberry</name>
    <dbReference type="NCBI Taxonomy" id="59490"/>
    <lineage>
        <taxon>Eukaryota</taxon>
        <taxon>Viridiplantae</taxon>
        <taxon>Streptophyta</taxon>
        <taxon>Embryophyta</taxon>
        <taxon>Tracheophyta</taxon>
        <taxon>Spermatophyta</taxon>
        <taxon>Magnoliopsida</taxon>
        <taxon>eudicotyledons</taxon>
        <taxon>Gunneridae</taxon>
        <taxon>Pentapetalae</taxon>
        <taxon>rosids</taxon>
        <taxon>fabids</taxon>
        <taxon>Rosales</taxon>
        <taxon>Rosaceae</taxon>
        <taxon>Rosoideae</taxon>
        <taxon>Rosoideae incertae sedis</taxon>
        <taxon>Rubus</taxon>
    </lineage>
</organism>
<name>A0AAW1XTI2_RUBAR</name>
<proteinExistence type="predicted"/>
<comment type="caution">
    <text evidence="2">The sequence shown here is derived from an EMBL/GenBank/DDBJ whole genome shotgun (WGS) entry which is preliminary data.</text>
</comment>
<dbReference type="AlphaFoldDB" id="A0AAW1XTI2"/>
<dbReference type="Proteomes" id="UP001457282">
    <property type="component" value="Unassembled WGS sequence"/>
</dbReference>
<reference evidence="2 3" key="1">
    <citation type="journal article" date="2023" name="G3 (Bethesda)">
        <title>A chromosome-length genome assembly and annotation of blackberry (Rubus argutus, cv. 'Hillquist').</title>
        <authorList>
            <person name="Bruna T."/>
            <person name="Aryal R."/>
            <person name="Dudchenko O."/>
            <person name="Sargent D.J."/>
            <person name="Mead D."/>
            <person name="Buti M."/>
            <person name="Cavallini A."/>
            <person name="Hytonen T."/>
            <person name="Andres J."/>
            <person name="Pham M."/>
            <person name="Weisz D."/>
            <person name="Mascagni F."/>
            <person name="Usai G."/>
            <person name="Natali L."/>
            <person name="Bassil N."/>
            <person name="Fernandez G.E."/>
            <person name="Lomsadze A."/>
            <person name="Armour M."/>
            <person name="Olukolu B."/>
            <person name="Poorten T."/>
            <person name="Britton C."/>
            <person name="Davik J."/>
            <person name="Ashrafi H."/>
            <person name="Aiden E.L."/>
            <person name="Borodovsky M."/>
            <person name="Worthington M."/>
        </authorList>
    </citation>
    <scope>NUCLEOTIDE SEQUENCE [LARGE SCALE GENOMIC DNA]</scope>
    <source>
        <strain evidence="2">PI 553951</strain>
    </source>
</reference>
<accession>A0AAW1XTI2</accession>
<sequence>MAIYGPFHARHSHNFKPFPHTSSMYPSPSEPPQSPTTAIPGSSTDVPDVPVVGVSSSGGGDGDGCDLAGHDGSGEARRRCSGSEMVWAALDWDLVEREGEDLGCGQMVEDYCGGYLVAWMNGCKVVRFLDGNLAIW</sequence>
<feature type="region of interest" description="Disordered" evidence="1">
    <location>
        <begin position="18"/>
        <end position="76"/>
    </location>
</feature>
<evidence type="ECO:0000256" key="1">
    <source>
        <dbReference type="SAM" id="MobiDB-lite"/>
    </source>
</evidence>
<evidence type="ECO:0000313" key="2">
    <source>
        <dbReference type="EMBL" id="KAK9939726.1"/>
    </source>
</evidence>
<evidence type="ECO:0000313" key="3">
    <source>
        <dbReference type="Proteomes" id="UP001457282"/>
    </source>
</evidence>
<dbReference type="EMBL" id="JBEDUW010000003">
    <property type="protein sequence ID" value="KAK9939726.1"/>
    <property type="molecule type" value="Genomic_DNA"/>
</dbReference>
<gene>
    <name evidence="2" type="ORF">M0R45_016415</name>
</gene>
<keyword evidence="3" id="KW-1185">Reference proteome</keyword>